<feature type="modified residue" description="4-aspartylphosphate" evidence="1">
    <location>
        <position position="61"/>
    </location>
</feature>
<proteinExistence type="predicted"/>
<dbReference type="SUPFAM" id="SSF52172">
    <property type="entry name" value="CheY-like"/>
    <property type="match status" value="1"/>
</dbReference>
<sequence>MAEGGLRGCRVLVVEDEFILAEELSQELAEAGAVVIGPAPSLERAIELVAAPDDVDIAVLDVNLRGNPVYPIADSLLERHVPFVFTTGYDVSALPARFTAVHCCTKPVDMPLLLEALQIAIDTSRRK</sequence>
<comment type="caution">
    <text evidence="3">The sequence shown here is derived from an EMBL/GenBank/DDBJ whole genome shotgun (WGS) entry which is preliminary data.</text>
</comment>
<feature type="domain" description="Response regulatory" evidence="2">
    <location>
        <begin position="10"/>
        <end position="121"/>
    </location>
</feature>
<dbReference type="EMBL" id="JACIFY010000018">
    <property type="protein sequence ID" value="MBB4237942.1"/>
    <property type="molecule type" value="Genomic_DNA"/>
</dbReference>
<organism evidence="3 4">
    <name type="scientific">Rhizobium esperanzae</name>
    <dbReference type="NCBI Taxonomy" id="1967781"/>
    <lineage>
        <taxon>Bacteria</taxon>
        <taxon>Pseudomonadati</taxon>
        <taxon>Pseudomonadota</taxon>
        <taxon>Alphaproteobacteria</taxon>
        <taxon>Hyphomicrobiales</taxon>
        <taxon>Rhizobiaceae</taxon>
        <taxon>Rhizobium/Agrobacterium group</taxon>
        <taxon>Rhizobium</taxon>
    </lineage>
</organism>
<dbReference type="Proteomes" id="UP000540909">
    <property type="component" value="Unassembled WGS sequence"/>
</dbReference>
<dbReference type="SMART" id="SM00448">
    <property type="entry name" value="REC"/>
    <property type="match status" value="1"/>
</dbReference>
<dbReference type="AlphaFoldDB" id="A0A7W6W6S6"/>
<evidence type="ECO:0000256" key="1">
    <source>
        <dbReference type="PROSITE-ProRule" id="PRU00169"/>
    </source>
</evidence>
<accession>A0A7W6W6S6</accession>
<dbReference type="GO" id="GO:0000160">
    <property type="term" value="P:phosphorelay signal transduction system"/>
    <property type="evidence" value="ECO:0007669"/>
    <property type="project" value="InterPro"/>
</dbReference>
<protein>
    <submittedName>
        <fullName evidence="3">CheY-like chemotaxis protein</fullName>
    </submittedName>
</protein>
<gene>
    <name evidence="3" type="ORF">GGD57_004545</name>
</gene>
<keyword evidence="1" id="KW-0597">Phosphoprotein</keyword>
<dbReference type="Pfam" id="PF00072">
    <property type="entry name" value="Response_reg"/>
    <property type="match status" value="1"/>
</dbReference>
<dbReference type="PROSITE" id="PS50110">
    <property type="entry name" value="RESPONSE_REGULATORY"/>
    <property type="match status" value="1"/>
</dbReference>
<evidence type="ECO:0000313" key="3">
    <source>
        <dbReference type="EMBL" id="MBB4237942.1"/>
    </source>
</evidence>
<name>A0A7W6W6S6_9HYPH</name>
<dbReference type="Gene3D" id="3.40.50.2300">
    <property type="match status" value="1"/>
</dbReference>
<reference evidence="3 4" key="1">
    <citation type="submission" date="2020-08" db="EMBL/GenBank/DDBJ databases">
        <title>Genomic Encyclopedia of Type Strains, Phase IV (KMG-V): Genome sequencing to study the core and pangenomes of soil and plant-associated prokaryotes.</title>
        <authorList>
            <person name="Whitman W."/>
        </authorList>
    </citation>
    <scope>NUCLEOTIDE SEQUENCE [LARGE SCALE GENOMIC DNA]</scope>
    <source>
        <strain evidence="3 4">SEMIA 4089</strain>
    </source>
</reference>
<evidence type="ECO:0000313" key="4">
    <source>
        <dbReference type="Proteomes" id="UP000540909"/>
    </source>
</evidence>
<dbReference type="InterPro" id="IPR011006">
    <property type="entry name" value="CheY-like_superfamily"/>
</dbReference>
<dbReference type="RefSeq" id="WP_184472438.1">
    <property type="nucleotide sequence ID" value="NZ_JACIFY010000018.1"/>
</dbReference>
<evidence type="ECO:0000259" key="2">
    <source>
        <dbReference type="PROSITE" id="PS50110"/>
    </source>
</evidence>
<dbReference type="InterPro" id="IPR001789">
    <property type="entry name" value="Sig_transdc_resp-reg_receiver"/>
</dbReference>